<keyword evidence="4" id="KW-1185">Reference proteome</keyword>
<name>A0AAN8BZF8_CHAGU</name>
<accession>A0AAN8BZF8</accession>
<feature type="coiled-coil region" evidence="1">
    <location>
        <begin position="390"/>
        <end position="424"/>
    </location>
</feature>
<dbReference type="AlphaFoldDB" id="A0AAN8BZF8"/>
<evidence type="ECO:0000313" key="3">
    <source>
        <dbReference type="EMBL" id="KAK5893088.1"/>
    </source>
</evidence>
<feature type="coiled-coil region" evidence="1">
    <location>
        <begin position="267"/>
        <end position="322"/>
    </location>
</feature>
<keyword evidence="1" id="KW-0175">Coiled coil</keyword>
<feature type="compositionally biased region" description="Basic and acidic residues" evidence="2">
    <location>
        <begin position="1"/>
        <end position="39"/>
    </location>
</feature>
<gene>
    <name evidence="3" type="ORF">CgunFtcFv8_005995</name>
</gene>
<feature type="region of interest" description="Disordered" evidence="2">
    <location>
        <begin position="1034"/>
        <end position="1055"/>
    </location>
</feature>
<feature type="compositionally biased region" description="Basic residues" evidence="2">
    <location>
        <begin position="1044"/>
        <end position="1055"/>
    </location>
</feature>
<feature type="region of interest" description="Disordered" evidence="2">
    <location>
        <begin position="177"/>
        <end position="201"/>
    </location>
</feature>
<feature type="compositionally biased region" description="Basic and acidic residues" evidence="2">
    <location>
        <begin position="185"/>
        <end position="201"/>
    </location>
</feature>
<proteinExistence type="predicted"/>
<dbReference type="PANTHER" id="PTHR37476:SF1">
    <property type="entry name" value="COILED-COIL DOMAIN-CONTAINING PROTEIN 171"/>
    <property type="match status" value="1"/>
</dbReference>
<dbReference type="EMBL" id="JAURVH010001535">
    <property type="protein sequence ID" value="KAK5893088.1"/>
    <property type="molecule type" value="Genomic_DNA"/>
</dbReference>
<evidence type="ECO:0000256" key="1">
    <source>
        <dbReference type="SAM" id="Coils"/>
    </source>
</evidence>
<feature type="region of interest" description="Disordered" evidence="2">
    <location>
        <begin position="1"/>
        <end position="63"/>
    </location>
</feature>
<feature type="compositionally biased region" description="Basic and acidic residues" evidence="2">
    <location>
        <begin position="47"/>
        <end position="63"/>
    </location>
</feature>
<protein>
    <recommendedName>
        <fullName evidence="5">Coiled-coil domain containing 171</fullName>
    </recommendedName>
</protein>
<evidence type="ECO:0008006" key="5">
    <source>
        <dbReference type="Google" id="ProtNLM"/>
    </source>
</evidence>
<dbReference type="Proteomes" id="UP001331515">
    <property type="component" value="Unassembled WGS sequence"/>
</dbReference>
<evidence type="ECO:0000313" key="4">
    <source>
        <dbReference type="Proteomes" id="UP001331515"/>
    </source>
</evidence>
<comment type="caution">
    <text evidence="3">The sequence shown here is derived from an EMBL/GenBank/DDBJ whole genome shotgun (WGS) entry which is preliminary data.</text>
</comment>
<sequence>MQVESAERRRESGRRKGAESGRNRVEPRGERTAERESVKEIIPTMQQKEKKAGERGRREGRRVHQLEKEKLELSSKHNQEVCGLQAELTRLRCCVEGGEAQRGELQYLLTVGQRESARDTHTLTELQVTVAELQKSLDITRRCREEDQHALQQEVEERDKLIHTLSSENQQLHQLLQDQEEAQEEAQREREKEEEERRREHSKLKYLEEKEERSRREKEVWDQRGRTLEADLEAERAAHLGSKFSCEILQLRGRDLEATLSSERIILQESQRERELLKSQMREEERERRVQRESGREREAALHRLQQEYEQCKSDLSVALETERTTTSDLRQTLEEEKRGHTHTHTLLEQAAERQRDAEECVQLVVETLQQHTDPAAKHDGSCSPCAAALQLLRKTLETKERQIQDLQQLTSDQSRQLQELQQVSIKVNEERLLAGCVLLRQPQSMLGNFTWQELCDVINEQVGQVTSDLREASDTIAHLQSVCEQRSVCVREQQCVLSRLKESVRRGEEERSSRHTHTVTQLQEELQVCRSQLSSLRHHASSLTSDLSLLRGEASCFLWACVLLGGALTHTHLRLQQVCVQKRVVCRRLQEREGLEGEVRRLLGALGKEEEEEEEEGRKRKVAVRRWRKSVCVVMAVRRWRWISKHTAVVFRLQKGGGCSATETQEGQPASDADGGVCARWLRSKRLSSVILSSMADLQGALTHSGSSPPDVTPLARSALSRLLDHLLDQSEAESGLSGRLRGGLNRVTPPQLDSKALVSTLQQHFLVFSQRLHSAEVERRGLRLEVANLKRGLRQEREESCKTVPEQQFHSVCVELRQALSREQEVQALLKEQTDAQHTLGQTAQSLCDARQEVTRKDRSLRILGTHLSGVQRERKHLEEELSDTHRRRDCLISNMRAAETSYKQVRESLVQSRGCLSAKPRPLPALKEHLSGAECIMGAPEVAACQTLLSSASQLFLACCSRIGWLEQEVSAHISHVTALRGELQDVCLRDNLAFVPVEGFPEAFPLADVETWQAVPLSDWSNELPVSLNPAPFSPLSKEVKKKKRGGTKQI</sequence>
<dbReference type="PANTHER" id="PTHR37476">
    <property type="entry name" value="COILED-COIL DOMAIN-CONTAINING PROTEIN 171"/>
    <property type="match status" value="1"/>
</dbReference>
<evidence type="ECO:0000256" key="2">
    <source>
        <dbReference type="SAM" id="MobiDB-lite"/>
    </source>
</evidence>
<organism evidence="3 4">
    <name type="scientific">Champsocephalus gunnari</name>
    <name type="common">Mackerel icefish</name>
    <dbReference type="NCBI Taxonomy" id="52237"/>
    <lineage>
        <taxon>Eukaryota</taxon>
        <taxon>Metazoa</taxon>
        <taxon>Chordata</taxon>
        <taxon>Craniata</taxon>
        <taxon>Vertebrata</taxon>
        <taxon>Euteleostomi</taxon>
        <taxon>Actinopterygii</taxon>
        <taxon>Neopterygii</taxon>
        <taxon>Teleostei</taxon>
        <taxon>Neoteleostei</taxon>
        <taxon>Acanthomorphata</taxon>
        <taxon>Eupercaria</taxon>
        <taxon>Perciformes</taxon>
        <taxon>Notothenioidei</taxon>
        <taxon>Channichthyidae</taxon>
        <taxon>Champsocephalus</taxon>
    </lineage>
</organism>
<reference evidence="3 4" key="1">
    <citation type="journal article" date="2023" name="Mol. Biol. Evol.">
        <title>Genomics of Secondarily Temperate Adaptation in the Only Non-Antarctic Icefish.</title>
        <authorList>
            <person name="Rivera-Colon A.G."/>
            <person name="Rayamajhi N."/>
            <person name="Minhas B.F."/>
            <person name="Madrigal G."/>
            <person name="Bilyk K.T."/>
            <person name="Yoon V."/>
            <person name="Hune M."/>
            <person name="Gregory S."/>
            <person name="Cheng C.H.C."/>
            <person name="Catchen J.M."/>
        </authorList>
    </citation>
    <scope>NUCLEOTIDE SEQUENCE [LARGE SCALE GENOMIC DNA]</scope>
    <source>
        <tissue evidence="3">White muscle</tissue>
    </source>
</reference>